<reference evidence="8 9" key="1">
    <citation type="submission" date="2019-06" db="EMBL/GenBank/DDBJ databases">
        <authorList>
            <person name="Li J."/>
        </authorList>
    </citation>
    <scope>NUCLEOTIDE SEQUENCE [LARGE SCALE GENOMIC DNA]</scope>
    <source>
        <strain evidence="8 9">CGMCC 1.8012</strain>
    </source>
</reference>
<evidence type="ECO:0000256" key="5">
    <source>
        <dbReference type="ARBA" id="ARBA00023136"/>
    </source>
</evidence>
<feature type="transmembrane region" description="Helical" evidence="7">
    <location>
        <begin position="58"/>
        <end position="75"/>
    </location>
</feature>
<feature type="transmembrane region" description="Helical" evidence="7">
    <location>
        <begin position="196"/>
        <end position="214"/>
    </location>
</feature>
<evidence type="ECO:0000256" key="2">
    <source>
        <dbReference type="ARBA" id="ARBA00007802"/>
    </source>
</evidence>
<dbReference type="InterPro" id="IPR007688">
    <property type="entry name" value="Conjugal_tfr_TrbL/VirB6"/>
</dbReference>
<feature type="transmembrane region" description="Helical" evidence="7">
    <location>
        <begin position="143"/>
        <end position="176"/>
    </location>
</feature>
<keyword evidence="9" id="KW-1185">Reference proteome</keyword>
<dbReference type="Pfam" id="PF04610">
    <property type="entry name" value="TrbL"/>
    <property type="match status" value="1"/>
</dbReference>
<dbReference type="AlphaFoldDB" id="A0A5C4R1J3"/>
<evidence type="ECO:0000256" key="3">
    <source>
        <dbReference type="ARBA" id="ARBA00022692"/>
    </source>
</evidence>
<feature type="transmembrane region" description="Helical" evidence="7">
    <location>
        <begin position="235"/>
        <end position="256"/>
    </location>
</feature>
<dbReference type="Proteomes" id="UP000304880">
    <property type="component" value="Unassembled WGS sequence"/>
</dbReference>
<evidence type="ECO:0000256" key="4">
    <source>
        <dbReference type="ARBA" id="ARBA00022989"/>
    </source>
</evidence>
<protein>
    <submittedName>
        <fullName evidence="8">Type IV secretion system protein</fullName>
    </submittedName>
</protein>
<dbReference type="EMBL" id="VDDC01000046">
    <property type="protein sequence ID" value="TNH37850.1"/>
    <property type="molecule type" value="Genomic_DNA"/>
</dbReference>
<keyword evidence="4 7" id="KW-1133">Transmembrane helix</keyword>
<evidence type="ECO:0000256" key="6">
    <source>
        <dbReference type="SAM" id="MobiDB-lite"/>
    </source>
</evidence>
<organism evidence="8 9">
    <name type="scientific">Paracoccus haeundaensis</name>
    <dbReference type="NCBI Taxonomy" id="225362"/>
    <lineage>
        <taxon>Bacteria</taxon>
        <taxon>Pseudomonadati</taxon>
        <taxon>Pseudomonadota</taxon>
        <taxon>Alphaproteobacteria</taxon>
        <taxon>Rhodobacterales</taxon>
        <taxon>Paracoccaceae</taxon>
        <taxon>Paracoccus</taxon>
    </lineage>
</organism>
<comment type="caution">
    <text evidence="8">The sequence shown here is derived from an EMBL/GenBank/DDBJ whole genome shotgun (WGS) entry which is preliminary data.</text>
</comment>
<feature type="compositionally biased region" description="Polar residues" evidence="6">
    <location>
        <begin position="326"/>
        <end position="338"/>
    </location>
</feature>
<sequence length="346" mass="36025">MPIVSELVEIGQQQLSDAAQSQFGLTAAAIGDTLQVAASLAIILVFINALLQIRPQPVGDLLILVVKLLLIFQFATVWSQFNAIASAVINGMDSIAGAMLSGSSNPNMGLAASFDDMLDRLATSANTTMDNLSYMSRAVMSGIFFILHSLTAAVAGLILIFALVMITIHLGLAPIFIGLSVFKATSDFFFQWLRSTLSYVLYPIVIAAVLGSMIRLTQGVVDNLDPTNIESIAGLVPFLTILFMMIFTIVLIPMIVSGLSGMVAAVGPLAAAAVTAGVYRNLSGSMAGPAALSRSFRGAGSGGNAGSSPPAPGPGPGTGASPASPHQAQPSVQRQLNMPNRFRDRS</sequence>
<accession>A0A5C4R1J3</accession>
<comment type="similarity">
    <text evidence="2">Belongs to the TrbL/VirB6 family.</text>
</comment>
<gene>
    <name evidence="8" type="ORF">FHD67_18035</name>
</gene>
<feature type="region of interest" description="Disordered" evidence="6">
    <location>
        <begin position="297"/>
        <end position="346"/>
    </location>
</feature>
<dbReference type="GO" id="GO:0016020">
    <property type="term" value="C:membrane"/>
    <property type="evidence" value="ECO:0007669"/>
    <property type="project" value="UniProtKB-SubCell"/>
</dbReference>
<keyword evidence="5 7" id="KW-0472">Membrane</keyword>
<name>A0A5C4R1J3_9RHOB</name>
<comment type="subcellular location">
    <subcellularLocation>
        <location evidence="1">Membrane</location>
        <topology evidence="1">Multi-pass membrane protein</topology>
    </subcellularLocation>
</comment>
<evidence type="ECO:0000256" key="1">
    <source>
        <dbReference type="ARBA" id="ARBA00004141"/>
    </source>
</evidence>
<dbReference type="GO" id="GO:0030255">
    <property type="term" value="P:protein secretion by the type IV secretion system"/>
    <property type="evidence" value="ECO:0007669"/>
    <property type="project" value="InterPro"/>
</dbReference>
<feature type="transmembrane region" description="Helical" evidence="7">
    <location>
        <begin position="262"/>
        <end position="279"/>
    </location>
</feature>
<evidence type="ECO:0000313" key="8">
    <source>
        <dbReference type="EMBL" id="TNH37850.1"/>
    </source>
</evidence>
<proteinExistence type="inferred from homology"/>
<feature type="transmembrane region" description="Helical" evidence="7">
    <location>
        <begin position="33"/>
        <end position="51"/>
    </location>
</feature>
<keyword evidence="3 7" id="KW-0812">Transmembrane</keyword>
<evidence type="ECO:0000256" key="7">
    <source>
        <dbReference type="SAM" id="Phobius"/>
    </source>
</evidence>
<evidence type="ECO:0000313" key="9">
    <source>
        <dbReference type="Proteomes" id="UP000304880"/>
    </source>
</evidence>